<dbReference type="PANTHER" id="PTHR24345:SF91">
    <property type="entry name" value="SERINE_THREONINE-PROTEIN KINASE PLK4"/>
    <property type="match status" value="1"/>
</dbReference>
<dbReference type="GO" id="GO:0005634">
    <property type="term" value="C:nucleus"/>
    <property type="evidence" value="ECO:0007669"/>
    <property type="project" value="TreeGrafter"/>
</dbReference>
<dbReference type="STRING" id="157072.A0A024TXR0"/>
<dbReference type="RefSeq" id="XP_008873266.1">
    <property type="nucleotide sequence ID" value="XM_008875044.1"/>
</dbReference>
<evidence type="ECO:0000259" key="6">
    <source>
        <dbReference type="PROSITE" id="PS50011"/>
    </source>
</evidence>
<dbReference type="GeneID" id="20086130"/>
<dbReference type="SUPFAM" id="SSF56112">
    <property type="entry name" value="Protein kinase-like (PK-like)"/>
    <property type="match status" value="1"/>
</dbReference>
<dbReference type="PROSITE" id="PS50011">
    <property type="entry name" value="PROTEIN_KINASE_DOM"/>
    <property type="match status" value="1"/>
</dbReference>
<evidence type="ECO:0000256" key="1">
    <source>
        <dbReference type="ARBA" id="ARBA00022527"/>
    </source>
</evidence>
<dbReference type="GO" id="GO:0004674">
    <property type="term" value="F:protein serine/threonine kinase activity"/>
    <property type="evidence" value="ECO:0007669"/>
    <property type="project" value="UniProtKB-KW"/>
</dbReference>
<evidence type="ECO:0000256" key="3">
    <source>
        <dbReference type="ARBA" id="ARBA00022741"/>
    </source>
</evidence>
<dbReference type="AlphaFoldDB" id="A0A024TXR0"/>
<proteinExistence type="predicted"/>
<keyword evidence="3" id="KW-0547">Nucleotide-binding</keyword>
<evidence type="ECO:0000313" key="7">
    <source>
        <dbReference type="EMBL" id="ETV98391.1"/>
    </source>
</evidence>
<dbReference type="EMBL" id="KI913970">
    <property type="protein sequence ID" value="ETV98391.1"/>
    <property type="molecule type" value="Genomic_DNA"/>
</dbReference>
<dbReference type="OrthoDB" id="60484at2759"/>
<evidence type="ECO:0000256" key="5">
    <source>
        <dbReference type="ARBA" id="ARBA00022840"/>
    </source>
</evidence>
<keyword evidence="1" id="KW-0723">Serine/threonine-protein kinase</keyword>
<keyword evidence="5" id="KW-0067">ATP-binding</keyword>
<keyword evidence="2" id="KW-0808">Transferase</keyword>
<evidence type="ECO:0000256" key="2">
    <source>
        <dbReference type="ARBA" id="ARBA00022679"/>
    </source>
</evidence>
<dbReference type="VEuPathDB" id="FungiDB:H310_09080"/>
<dbReference type="InterPro" id="IPR011009">
    <property type="entry name" value="Kinase-like_dom_sf"/>
</dbReference>
<accession>A0A024TXR0</accession>
<gene>
    <name evidence="7" type="ORF">H310_09080</name>
</gene>
<dbReference type="Gene3D" id="1.10.510.10">
    <property type="entry name" value="Transferase(Phosphotransferase) domain 1"/>
    <property type="match status" value="1"/>
</dbReference>
<name>A0A024TXR0_9STRA</name>
<keyword evidence="4 7" id="KW-0418">Kinase</keyword>
<dbReference type="eggNOG" id="KOG0032">
    <property type="taxonomic scope" value="Eukaryota"/>
</dbReference>
<feature type="domain" description="Protein kinase" evidence="6">
    <location>
        <begin position="45"/>
        <end position="319"/>
    </location>
</feature>
<dbReference type="PANTHER" id="PTHR24345">
    <property type="entry name" value="SERINE/THREONINE-PROTEIN KINASE PLK"/>
    <property type="match status" value="1"/>
</dbReference>
<organism evidence="7">
    <name type="scientific">Aphanomyces invadans</name>
    <dbReference type="NCBI Taxonomy" id="157072"/>
    <lineage>
        <taxon>Eukaryota</taxon>
        <taxon>Sar</taxon>
        <taxon>Stramenopiles</taxon>
        <taxon>Oomycota</taxon>
        <taxon>Saprolegniomycetes</taxon>
        <taxon>Saprolegniales</taxon>
        <taxon>Verrucalvaceae</taxon>
        <taxon>Aphanomyces</taxon>
    </lineage>
</organism>
<dbReference type="GO" id="GO:0005524">
    <property type="term" value="F:ATP binding"/>
    <property type="evidence" value="ECO:0007669"/>
    <property type="project" value="UniProtKB-KW"/>
</dbReference>
<reference evidence="7" key="1">
    <citation type="submission" date="2013-12" db="EMBL/GenBank/DDBJ databases">
        <title>The Genome Sequence of Aphanomyces invadans NJM9701.</title>
        <authorList>
            <consortium name="The Broad Institute Genomics Platform"/>
            <person name="Russ C."/>
            <person name="Tyler B."/>
            <person name="van West P."/>
            <person name="Dieguez-Uribeondo J."/>
            <person name="Young S.K."/>
            <person name="Zeng Q."/>
            <person name="Gargeya S."/>
            <person name="Fitzgerald M."/>
            <person name="Abouelleil A."/>
            <person name="Alvarado L."/>
            <person name="Chapman S.B."/>
            <person name="Gainer-Dewar J."/>
            <person name="Goldberg J."/>
            <person name="Griggs A."/>
            <person name="Gujja S."/>
            <person name="Hansen M."/>
            <person name="Howarth C."/>
            <person name="Imamovic A."/>
            <person name="Ireland A."/>
            <person name="Larimer J."/>
            <person name="McCowan C."/>
            <person name="Murphy C."/>
            <person name="Pearson M."/>
            <person name="Poon T.W."/>
            <person name="Priest M."/>
            <person name="Roberts A."/>
            <person name="Saif S."/>
            <person name="Shea T."/>
            <person name="Sykes S."/>
            <person name="Wortman J."/>
            <person name="Nusbaum C."/>
            <person name="Birren B."/>
        </authorList>
    </citation>
    <scope>NUCLEOTIDE SEQUENCE [LARGE SCALE GENOMIC DNA]</scope>
    <source>
        <strain evidence="7">NJM9701</strain>
    </source>
</reference>
<evidence type="ECO:0000256" key="4">
    <source>
        <dbReference type="ARBA" id="ARBA00022777"/>
    </source>
</evidence>
<protein>
    <submittedName>
        <fullName evidence="7">CAMK protein kinase</fullName>
    </submittedName>
</protein>
<sequence>MAVCNRDRSRRSRVDVQVGAFSLPSSLANVHSSSCTPVDCTMQRYTIERTLSKALFGDVVLCRDTATGAMVAIKRMNMDAAMAQLVVGEPTPRHVAEDIVFEEHVNTALLGDGDGHPNVLAMRHSFVEGGMQHFVFDYCVHGELFQVTETLPNHRVNSATAQRYFRDVVHGVAYVHAHGFAHRDLSLENVLVMANDSCVVCDFGLAAPLAHAKKPKVGKPFYMAPEVVAGDVCDLAAADVWSLGILLFVLLTGTPLVEVASRADPRFQFLEMNGVRALIQSWGMNDLFDTQCMAVLEAMLAVDSRDRITVDNILRHPYLLRTTSNDSAHDVHDSHPSEPAALRALKAATRAIDMTTFIL</sequence>
<dbReference type="Pfam" id="PF00069">
    <property type="entry name" value="Pkinase"/>
    <property type="match status" value="1"/>
</dbReference>
<dbReference type="InterPro" id="IPR000719">
    <property type="entry name" value="Prot_kinase_dom"/>
</dbReference>